<keyword evidence="2" id="KW-1185">Reference proteome</keyword>
<dbReference type="EMBL" id="VIBQ01000016">
    <property type="protein sequence ID" value="KAB8356610.1"/>
    <property type="molecule type" value="Genomic_DNA"/>
</dbReference>
<comment type="caution">
    <text evidence="1">The sequence shown here is derived from an EMBL/GenBank/DDBJ whole genome shotgun (WGS) entry which is preliminary data.</text>
</comment>
<accession>A0A5N6KXB7</accession>
<name>A0A5N6KXB7_9ROSI</name>
<organism evidence="1 2">
    <name type="scientific">Carpinus fangiana</name>
    <dbReference type="NCBI Taxonomy" id="176857"/>
    <lineage>
        <taxon>Eukaryota</taxon>
        <taxon>Viridiplantae</taxon>
        <taxon>Streptophyta</taxon>
        <taxon>Embryophyta</taxon>
        <taxon>Tracheophyta</taxon>
        <taxon>Spermatophyta</taxon>
        <taxon>Magnoliopsida</taxon>
        <taxon>eudicotyledons</taxon>
        <taxon>Gunneridae</taxon>
        <taxon>Pentapetalae</taxon>
        <taxon>rosids</taxon>
        <taxon>fabids</taxon>
        <taxon>Fagales</taxon>
        <taxon>Betulaceae</taxon>
        <taxon>Carpinus</taxon>
    </lineage>
</organism>
<evidence type="ECO:0000313" key="2">
    <source>
        <dbReference type="Proteomes" id="UP000327013"/>
    </source>
</evidence>
<reference evidence="1 2" key="1">
    <citation type="submission" date="2019-06" db="EMBL/GenBank/DDBJ databases">
        <title>A chromosomal-level reference genome of Carpinus fangiana (Coryloideae, Betulaceae).</title>
        <authorList>
            <person name="Yang X."/>
            <person name="Wang Z."/>
            <person name="Zhang L."/>
            <person name="Hao G."/>
            <person name="Liu J."/>
            <person name="Yang Y."/>
        </authorList>
    </citation>
    <scope>NUCLEOTIDE SEQUENCE [LARGE SCALE GENOMIC DNA]</scope>
    <source>
        <strain evidence="1">Cfa_2016G</strain>
        <tissue evidence="1">Leaf</tissue>
    </source>
</reference>
<dbReference type="Proteomes" id="UP000327013">
    <property type="component" value="Unassembled WGS sequence"/>
</dbReference>
<dbReference type="AlphaFoldDB" id="A0A5N6KXB7"/>
<sequence length="122" mass="12918">MPSLSVAAYEAINGISVRVGMLIVETNYELEVKFQAGAAPLYILLRQLFTCVLAPVLELSLACRQPVGISQGGAEDGTGEELLLATNETSSWPTSAAAKLHDENYRATRTRIAAEVVGPGSP</sequence>
<gene>
    <name evidence="1" type="ORF">FH972_024192</name>
</gene>
<protein>
    <submittedName>
        <fullName evidence="1">Uncharacterized protein</fullName>
    </submittedName>
</protein>
<evidence type="ECO:0000313" key="1">
    <source>
        <dbReference type="EMBL" id="KAB8356610.1"/>
    </source>
</evidence>
<proteinExistence type="predicted"/>